<name>A0A939BLZ2_9FIRM</name>
<feature type="domain" description="DUF2229" evidence="1">
    <location>
        <begin position="5"/>
        <end position="207"/>
    </location>
</feature>
<keyword evidence="3" id="KW-1185">Reference proteome</keyword>
<evidence type="ECO:0000313" key="2">
    <source>
        <dbReference type="EMBL" id="MBM7555275.1"/>
    </source>
</evidence>
<keyword evidence="2" id="KW-0418">Kinase</keyword>
<dbReference type="InterPro" id="IPR051805">
    <property type="entry name" value="Dehydratase_Activator_Redct"/>
</dbReference>
<sequence length="307" mass="35395">MSKIKIGLPRALLYHRYYEGWETFFESLDCEIVKAKSSTKYILDRGVKVAEEEACLPVKLFLGHVEYLKDKSDYIFVPRLVSVEKNKYLCPKFLGLPEMVKSSITGLPKLIDVTIDLRDRKSNLLKVALEITQQLNKSYYQSLKAFVQGYLAFKRSIQYPSNRQKQRGQYKVGILGHEYIVYDDYINMGLINKLKELGVRAVTTEMLDKRELKSGLSQVSKDMFWTFSERMLGTAYHFFENNEIDGIIQLTAFGCGSDSLVGEMIAREARDKTDLPFMSLNLDEHTGEAGLITRLEAFIDMLKWRDN</sequence>
<proteinExistence type="predicted"/>
<keyword evidence="2" id="KW-0808">Transferase</keyword>
<dbReference type="InterPro" id="IPR018709">
    <property type="entry name" value="CoA_activase_DUF2229"/>
</dbReference>
<dbReference type="PANTHER" id="PTHR32329">
    <property type="entry name" value="BIFUNCTIONAL PROTEIN [INCLUDES 2-HYDROXYACYL-COA DEHYDRATASE (N-TER) AND ITS ACTIVATOR DOMAIN (C_TERM)-RELATED"/>
    <property type="match status" value="1"/>
</dbReference>
<dbReference type="Gene3D" id="3.40.50.11900">
    <property type="match status" value="1"/>
</dbReference>
<comment type="caution">
    <text evidence="2">The sequence shown here is derived from an EMBL/GenBank/DDBJ whole genome shotgun (WGS) entry which is preliminary data.</text>
</comment>
<dbReference type="GO" id="GO:0016301">
    <property type="term" value="F:kinase activity"/>
    <property type="evidence" value="ECO:0007669"/>
    <property type="project" value="UniProtKB-KW"/>
</dbReference>
<dbReference type="PANTHER" id="PTHR32329:SF2">
    <property type="entry name" value="BIFUNCTIONAL PROTEIN [INCLUDES 2-HYDROXYACYL-COA DEHYDRATASE (N-TER) AND ITS ACTIVATOR DOMAIN (C_TERM)"/>
    <property type="match status" value="1"/>
</dbReference>
<protein>
    <submittedName>
        <fullName evidence="2">Nucleotide-binding protein (Sugar kinase/HSP70/actin superfamily)</fullName>
    </submittedName>
</protein>
<accession>A0A939BLZ2</accession>
<dbReference type="RefSeq" id="WP_204699997.1">
    <property type="nucleotide sequence ID" value="NZ_JAFBDQ010000001.1"/>
</dbReference>
<dbReference type="AlphaFoldDB" id="A0A939BLZ2"/>
<gene>
    <name evidence="2" type="ORF">JOC47_000099</name>
</gene>
<dbReference type="Proteomes" id="UP000774000">
    <property type="component" value="Unassembled WGS sequence"/>
</dbReference>
<reference evidence="2" key="1">
    <citation type="submission" date="2021-01" db="EMBL/GenBank/DDBJ databases">
        <title>Genomic Encyclopedia of Type Strains, Phase IV (KMG-IV): sequencing the most valuable type-strain genomes for metagenomic binning, comparative biology and taxonomic classification.</title>
        <authorList>
            <person name="Goeker M."/>
        </authorList>
    </citation>
    <scope>NUCLEOTIDE SEQUENCE</scope>
    <source>
        <strain evidence="2">DSM 23230</strain>
    </source>
</reference>
<dbReference type="Pfam" id="PF09989">
    <property type="entry name" value="DUF2229"/>
    <property type="match status" value="1"/>
</dbReference>
<evidence type="ECO:0000259" key="1">
    <source>
        <dbReference type="Pfam" id="PF09989"/>
    </source>
</evidence>
<organism evidence="2 3">
    <name type="scientific">Halanaerobacter jeridensis</name>
    <dbReference type="NCBI Taxonomy" id="706427"/>
    <lineage>
        <taxon>Bacteria</taxon>
        <taxon>Bacillati</taxon>
        <taxon>Bacillota</taxon>
        <taxon>Clostridia</taxon>
        <taxon>Halanaerobiales</taxon>
        <taxon>Halobacteroidaceae</taxon>
        <taxon>Halanaerobacter</taxon>
    </lineage>
</organism>
<dbReference type="EMBL" id="JAFBDQ010000001">
    <property type="protein sequence ID" value="MBM7555275.1"/>
    <property type="molecule type" value="Genomic_DNA"/>
</dbReference>
<evidence type="ECO:0000313" key="3">
    <source>
        <dbReference type="Proteomes" id="UP000774000"/>
    </source>
</evidence>